<organism evidence="2 3">
    <name type="scientific">Terrimonas rubra</name>
    <dbReference type="NCBI Taxonomy" id="1035890"/>
    <lineage>
        <taxon>Bacteria</taxon>
        <taxon>Pseudomonadati</taxon>
        <taxon>Bacteroidota</taxon>
        <taxon>Chitinophagia</taxon>
        <taxon>Chitinophagales</taxon>
        <taxon>Chitinophagaceae</taxon>
        <taxon>Terrimonas</taxon>
    </lineage>
</organism>
<dbReference type="Gene3D" id="3.40.710.10">
    <property type="entry name" value="DD-peptidase/beta-lactamase superfamily"/>
    <property type="match status" value="1"/>
</dbReference>
<dbReference type="Pfam" id="PF00144">
    <property type="entry name" value="Beta-lactamase"/>
    <property type="match status" value="1"/>
</dbReference>
<reference evidence="3" key="1">
    <citation type="journal article" date="2019" name="Int. J. Syst. Evol. Microbiol.">
        <title>The Global Catalogue of Microorganisms (GCM) 10K type strain sequencing project: providing services to taxonomists for standard genome sequencing and annotation.</title>
        <authorList>
            <consortium name="The Broad Institute Genomics Platform"/>
            <consortium name="The Broad Institute Genome Sequencing Center for Infectious Disease"/>
            <person name="Wu L."/>
            <person name="Ma J."/>
        </authorList>
    </citation>
    <scope>NUCLEOTIDE SEQUENCE [LARGE SCALE GENOMIC DNA]</scope>
    <source>
        <strain evidence="3">KCTC 23299</strain>
    </source>
</reference>
<dbReference type="EMBL" id="JBHUOZ010000003">
    <property type="protein sequence ID" value="MFD2921434.1"/>
    <property type="molecule type" value="Genomic_DNA"/>
</dbReference>
<dbReference type="PANTHER" id="PTHR46825:SF9">
    <property type="entry name" value="BETA-LACTAMASE-RELATED DOMAIN-CONTAINING PROTEIN"/>
    <property type="match status" value="1"/>
</dbReference>
<dbReference type="Proteomes" id="UP001597511">
    <property type="component" value="Unassembled WGS sequence"/>
</dbReference>
<keyword evidence="3" id="KW-1185">Reference proteome</keyword>
<name>A0ABW6A7T7_9BACT</name>
<evidence type="ECO:0000313" key="2">
    <source>
        <dbReference type="EMBL" id="MFD2921434.1"/>
    </source>
</evidence>
<proteinExistence type="predicted"/>
<dbReference type="InterPro" id="IPR050491">
    <property type="entry name" value="AmpC-like"/>
</dbReference>
<dbReference type="EC" id="3.-.-.-" evidence="2"/>
<dbReference type="RefSeq" id="WP_386101729.1">
    <property type="nucleotide sequence ID" value="NZ_JBHUOZ010000003.1"/>
</dbReference>
<protein>
    <submittedName>
        <fullName evidence="2">Serine hydrolase domain-containing protein</fullName>
        <ecNumber evidence="2">3.-.-.-</ecNumber>
    </submittedName>
</protein>
<keyword evidence="2" id="KW-0378">Hydrolase</keyword>
<feature type="domain" description="Beta-lactamase-related" evidence="1">
    <location>
        <begin position="33"/>
        <end position="353"/>
    </location>
</feature>
<dbReference type="InterPro" id="IPR001466">
    <property type="entry name" value="Beta-lactam-related"/>
</dbReference>
<dbReference type="SUPFAM" id="SSF56601">
    <property type="entry name" value="beta-lactamase/transpeptidase-like"/>
    <property type="match status" value="1"/>
</dbReference>
<evidence type="ECO:0000259" key="1">
    <source>
        <dbReference type="Pfam" id="PF00144"/>
    </source>
</evidence>
<dbReference type="PANTHER" id="PTHR46825">
    <property type="entry name" value="D-ALANYL-D-ALANINE-CARBOXYPEPTIDASE/ENDOPEPTIDASE AMPH"/>
    <property type="match status" value="1"/>
</dbReference>
<accession>A0ABW6A7T7</accession>
<comment type="caution">
    <text evidence="2">The sequence shown here is derived from an EMBL/GenBank/DDBJ whole genome shotgun (WGS) entry which is preliminary data.</text>
</comment>
<gene>
    <name evidence="2" type="ORF">ACFS6H_17030</name>
</gene>
<dbReference type="GO" id="GO:0016787">
    <property type="term" value="F:hydrolase activity"/>
    <property type="evidence" value="ECO:0007669"/>
    <property type="project" value="UniProtKB-KW"/>
</dbReference>
<dbReference type="InterPro" id="IPR012338">
    <property type="entry name" value="Beta-lactam/transpept-like"/>
</dbReference>
<evidence type="ECO:0000313" key="3">
    <source>
        <dbReference type="Proteomes" id="UP001597511"/>
    </source>
</evidence>
<sequence>MSTMRSVSMMILFTLMVCTYTFGQGKRKAAQLDSIFSVLHQQQQFNGVVLITEKGKVIYKKGFGIRNEKTKALNNSRTQFELASCTKQFTAGAIVLLHRQGKLQYTDKITQYIPELQHWDAVTINDLLHHTSGVGEFLVDMQTGWDKNGIVTNEDVISFYAARKDTLQFAPQSRHRYNNTNYVLLATIIERVSGKDFGTYLAENIFKPLKMKHTLVYNSRLSPKKMKKRATGYVWEKGSFAKVTGEHPGYADSMVYYLDGAVGAAKVTSTVDDILKWVNALKTNSFFTPAEFEQMTAVTKTSSGKNIPYGFGLDVSKGENKFSYGHTGSWDGYVSFIYHNQLKDRTMIILQNFKLGVYPFDNIVQVLEEQPLVVEYKKKITVPEGVVSRYAGTFIDEKNPEEEHMITYKEGHLFYNTKRVKWDMRFFPVSENEFQGIRQGGVDGVLRFTSLPNGELKMEMLEYGTVIGSGILKN</sequence>